<evidence type="ECO:0000313" key="2">
    <source>
        <dbReference type="Proteomes" id="UP000501891"/>
    </source>
</evidence>
<reference evidence="1" key="1">
    <citation type="submission" date="2020-04" db="EMBL/GenBank/DDBJ databases">
        <title>A desert anoxygenic phototrophic bacterium fixes CO2 using RubisCO under aerobic conditions.</title>
        <authorList>
            <person name="Tang K."/>
        </authorList>
    </citation>
    <scope>NUCLEOTIDE SEQUENCE [LARGE SCALE GENOMIC DNA]</scope>
    <source>
        <strain evidence="1">MIMtkB3</strain>
    </source>
</reference>
<evidence type="ECO:0000313" key="1">
    <source>
        <dbReference type="EMBL" id="QJE72400.1"/>
    </source>
</evidence>
<dbReference type="Pfam" id="PF10098">
    <property type="entry name" value="DUF2336"/>
    <property type="match status" value="1"/>
</dbReference>
<keyword evidence="2" id="KW-1185">Reference proteome</keyword>
<proteinExistence type="predicted"/>
<protein>
    <submittedName>
        <fullName evidence="1">DUF2336 domain-containing protein</fullName>
    </submittedName>
</protein>
<name>A0A858R4Q7_9PROT</name>
<dbReference type="EMBL" id="CP051775">
    <property type="protein sequence ID" value="QJE72400.1"/>
    <property type="molecule type" value="Genomic_DNA"/>
</dbReference>
<sequence length="399" mass="43478">MTVAATALSVSDLTKLRADSSAQARIDTMEKVVADLEAGRLAGREAEIARDLLERFARDAEVAVREAVAWQIYNSPLLSDDLARQLADDVGHVAFPVLRHSLRLPDDVLLEVIAQQDGQKQVAIAGRPNVSAVVSDAIVESANLRAINTLLVNDGADILTLTLEKLADRYGDMPLVAEPLAGRAQLPLTVVEKLVHRVSEGIRQGLVQRYHLSAPMVAELVTRAREAATILMLQPLARKGTDMALLATHLHVNGRLTPSLLFRALCGGDIGLFLAGMAVRAGIGADNARTLLLDDGPAGLKALFDKARLSTVLLPPFRSAIKVLKEMGYHGEEERRRAYQVNVLARVYKECGHIEERAVDDLLMQLFDQKSDEMIDQAMEMAAMPFVPLRDGEVRGARV</sequence>
<accession>A0A858R4Q7</accession>
<dbReference type="Proteomes" id="UP000501891">
    <property type="component" value="Chromosome"/>
</dbReference>
<gene>
    <name evidence="1" type="ORF">HHL28_04185</name>
</gene>
<dbReference type="KEGG" id="acru:HHL28_04185"/>
<dbReference type="AlphaFoldDB" id="A0A858R4Q7"/>
<dbReference type="InterPro" id="IPR019285">
    <property type="entry name" value="DUF2336"/>
</dbReference>
<organism evidence="1 2">
    <name type="scientific">Aerophototrophica crusticola</name>
    <dbReference type="NCBI Taxonomy" id="1709002"/>
    <lineage>
        <taxon>Bacteria</taxon>
        <taxon>Pseudomonadati</taxon>
        <taxon>Pseudomonadota</taxon>
        <taxon>Alphaproteobacteria</taxon>
        <taxon>Rhodospirillales</taxon>
        <taxon>Rhodospirillaceae</taxon>
        <taxon>Aerophototrophica</taxon>
    </lineage>
</organism>